<dbReference type="AlphaFoldDB" id="A0A6T7RQ13"/>
<evidence type="ECO:0000313" key="2">
    <source>
        <dbReference type="EMBL" id="CAD8493241.1"/>
    </source>
</evidence>
<organism evidence="2">
    <name type="scientific">Hanusia phi</name>
    <dbReference type="NCBI Taxonomy" id="3032"/>
    <lineage>
        <taxon>Eukaryota</taxon>
        <taxon>Cryptophyceae</taxon>
        <taxon>Pyrenomonadales</taxon>
        <taxon>Geminigeraceae</taxon>
        <taxon>Hanusia</taxon>
    </lineage>
</organism>
<evidence type="ECO:0000313" key="3">
    <source>
        <dbReference type="EMBL" id="CAD8493251.1"/>
    </source>
</evidence>
<accession>A0A6T7RQ13</accession>
<proteinExistence type="predicted"/>
<feature type="region of interest" description="Disordered" evidence="1">
    <location>
        <begin position="1"/>
        <end position="38"/>
    </location>
</feature>
<dbReference type="EMBL" id="HBEO01022926">
    <property type="protein sequence ID" value="CAD8493241.1"/>
    <property type="molecule type" value="Transcribed_RNA"/>
</dbReference>
<name>A0A6T7RQ13_9CRYP</name>
<reference evidence="2" key="1">
    <citation type="submission" date="2021-01" db="EMBL/GenBank/DDBJ databases">
        <authorList>
            <person name="Corre E."/>
            <person name="Pelletier E."/>
            <person name="Niang G."/>
            <person name="Scheremetjew M."/>
            <person name="Finn R."/>
            <person name="Kale V."/>
            <person name="Holt S."/>
            <person name="Cochrane G."/>
            <person name="Meng A."/>
            <person name="Brown T."/>
            <person name="Cohen L."/>
        </authorList>
    </citation>
    <scope>NUCLEOTIDE SEQUENCE</scope>
    <source>
        <strain evidence="2">CCMP325</strain>
    </source>
</reference>
<sequence>MTNSMRKHRPPSLAGCMPANSSMNQDPELGYGDNSDQRQLESEAWTNFNGLHSYCTRRHSEGLFKMGQLSNSFKNLLKIKDTTHSETIEEESVPSDSPHSRTIDSVGNVIRSRRGSYCCMIAQGSNSPHGGLIDRFGNFNKLSDNNTELIFRNL</sequence>
<dbReference type="EMBL" id="HBEO01022937">
    <property type="protein sequence ID" value="CAD8493251.1"/>
    <property type="molecule type" value="Transcribed_RNA"/>
</dbReference>
<evidence type="ECO:0000256" key="1">
    <source>
        <dbReference type="SAM" id="MobiDB-lite"/>
    </source>
</evidence>
<gene>
    <name evidence="2" type="ORF">HPHI1048_LOCUS15491</name>
    <name evidence="3" type="ORF">HPHI1048_LOCUS15496</name>
</gene>
<feature type="compositionally biased region" description="Basic residues" evidence="1">
    <location>
        <begin position="1"/>
        <end position="10"/>
    </location>
</feature>
<protein>
    <submittedName>
        <fullName evidence="2">Uncharacterized protein</fullName>
    </submittedName>
</protein>